<accession>A0A1M7YP72</accession>
<keyword evidence="1" id="KW-1133">Transmembrane helix</keyword>
<feature type="transmembrane region" description="Helical" evidence="1">
    <location>
        <begin position="7"/>
        <end position="32"/>
    </location>
</feature>
<feature type="transmembrane region" description="Helical" evidence="1">
    <location>
        <begin position="70"/>
        <end position="91"/>
    </location>
</feature>
<evidence type="ECO:0000313" key="4">
    <source>
        <dbReference type="Proteomes" id="UP000184600"/>
    </source>
</evidence>
<keyword evidence="1" id="KW-0472">Membrane</keyword>
<proteinExistence type="predicted"/>
<dbReference type="Pfam" id="PF07885">
    <property type="entry name" value="Ion_trans_2"/>
    <property type="match status" value="1"/>
</dbReference>
<dbReference type="AlphaFoldDB" id="A0A1M7YP72"/>
<dbReference type="InterPro" id="IPR013099">
    <property type="entry name" value="K_chnl_dom"/>
</dbReference>
<keyword evidence="1" id="KW-0812">Transmembrane</keyword>
<dbReference type="RefSeq" id="WP_073579335.1">
    <property type="nucleotide sequence ID" value="NZ_AP024898.1"/>
</dbReference>
<dbReference type="Gene3D" id="1.10.287.70">
    <property type="match status" value="1"/>
</dbReference>
<dbReference type="SUPFAM" id="SSF81324">
    <property type="entry name" value="Voltage-gated potassium channels"/>
    <property type="match status" value="1"/>
</dbReference>
<organism evidence="3 4">
    <name type="scientific">Vibrio quintilis</name>
    <dbReference type="NCBI Taxonomy" id="1117707"/>
    <lineage>
        <taxon>Bacteria</taxon>
        <taxon>Pseudomonadati</taxon>
        <taxon>Pseudomonadota</taxon>
        <taxon>Gammaproteobacteria</taxon>
        <taxon>Vibrionales</taxon>
        <taxon>Vibrionaceae</taxon>
        <taxon>Vibrio</taxon>
    </lineage>
</organism>
<feature type="transmembrane region" description="Helical" evidence="1">
    <location>
        <begin position="38"/>
        <end position="58"/>
    </location>
</feature>
<dbReference type="OrthoDB" id="9813518at2"/>
<evidence type="ECO:0000259" key="2">
    <source>
        <dbReference type="Pfam" id="PF07885"/>
    </source>
</evidence>
<feature type="domain" description="Potassium channel" evidence="2">
    <location>
        <begin position="82"/>
        <end position="151"/>
    </location>
</feature>
<dbReference type="Proteomes" id="UP000184600">
    <property type="component" value="Unassembled WGS sequence"/>
</dbReference>
<sequence length="163" mass="18644">MFSKVGWGLLWVFGFTINFIYFPLFATAQLFITQEDSNVYFMLTGSLIVFITSFMNIFTRHHEFKLWSQFLKMVVALYTGIITFAAIYRFGGVITPEGNVSHDVYDSIYFSIVTWTTLGYGDFQPSESIRIWAGAQAMLGTLFTPLFLAAILFSFELSKPKKI</sequence>
<reference evidence="4" key="1">
    <citation type="submission" date="2016-12" db="EMBL/GenBank/DDBJ databases">
        <authorList>
            <person name="Rodrigo-Torres L."/>
            <person name="Arahal R.D."/>
            <person name="Lucena T."/>
        </authorList>
    </citation>
    <scope>NUCLEOTIDE SEQUENCE [LARGE SCALE GENOMIC DNA]</scope>
</reference>
<feature type="transmembrane region" description="Helical" evidence="1">
    <location>
        <begin position="131"/>
        <end position="155"/>
    </location>
</feature>
<keyword evidence="4" id="KW-1185">Reference proteome</keyword>
<protein>
    <submittedName>
        <fullName evidence="3">Ion channel</fullName>
    </submittedName>
</protein>
<evidence type="ECO:0000313" key="3">
    <source>
        <dbReference type="EMBL" id="SHO54423.1"/>
    </source>
</evidence>
<gene>
    <name evidence="3" type="ORF">VQ7734_00137</name>
</gene>
<dbReference type="STRING" id="1117707.VQ7734_00137"/>
<evidence type="ECO:0000256" key="1">
    <source>
        <dbReference type="SAM" id="Phobius"/>
    </source>
</evidence>
<name>A0A1M7YP72_9VIBR</name>
<dbReference type="EMBL" id="FRFG01000003">
    <property type="protein sequence ID" value="SHO54423.1"/>
    <property type="molecule type" value="Genomic_DNA"/>
</dbReference>